<accession>A0A076MY85</accession>
<evidence type="ECO:0000313" key="3">
    <source>
        <dbReference type="Proteomes" id="UP000062973"/>
    </source>
</evidence>
<dbReference type="PANTHER" id="PTHR34135">
    <property type="entry name" value="LYSOZYME"/>
    <property type="match status" value="1"/>
</dbReference>
<dbReference type="OrthoDB" id="3698205at2"/>
<dbReference type="InterPro" id="IPR002053">
    <property type="entry name" value="Glyco_hydro_25"/>
</dbReference>
<dbReference type="InterPro" id="IPR017853">
    <property type="entry name" value="GH"/>
</dbReference>
<dbReference type="PROSITE" id="PS51904">
    <property type="entry name" value="GLYCOSYL_HYDROL_F25_2"/>
    <property type="match status" value="1"/>
</dbReference>
<dbReference type="STRING" id="1068978.AMETH_5997"/>
<sequence>MTEGSTERGINLALHATVADWDAVRSGAVSFASITVTENTNWLDRGAGKQIEAAQRAGIRTGIRHYARPGAPHDQAELCVRAGRGLGVFGPGSLAPTLEVEAEGVDDRFVKAWIKTVRQSAGIQRVVIYADYGLWLRRLHPQKWADREVVLWVARHNDIPGRPGWFHPRLALHEHSSAPPMPGVSGPIGMDALVYPFTLADLLL</sequence>
<dbReference type="KEGG" id="amq:AMETH_5997"/>
<evidence type="ECO:0000256" key="1">
    <source>
        <dbReference type="ARBA" id="ARBA00010646"/>
    </source>
</evidence>
<comment type="similarity">
    <text evidence="1">Belongs to the glycosyl hydrolase 25 family.</text>
</comment>
<dbReference type="eggNOG" id="COG3757">
    <property type="taxonomic scope" value="Bacteria"/>
</dbReference>
<dbReference type="Gene3D" id="3.20.20.80">
    <property type="entry name" value="Glycosidases"/>
    <property type="match status" value="1"/>
</dbReference>
<keyword evidence="3" id="KW-1185">Reference proteome</keyword>
<dbReference type="GO" id="GO:0016052">
    <property type="term" value="P:carbohydrate catabolic process"/>
    <property type="evidence" value="ECO:0007669"/>
    <property type="project" value="TreeGrafter"/>
</dbReference>
<dbReference type="GO" id="GO:0003796">
    <property type="term" value="F:lysozyme activity"/>
    <property type="evidence" value="ECO:0007669"/>
    <property type="project" value="InterPro"/>
</dbReference>
<evidence type="ECO:0000313" key="2">
    <source>
        <dbReference type="EMBL" id="AIJ26089.1"/>
    </source>
</evidence>
<dbReference type="EMBL" id="CP009110">
    <property type="protein sequence ID" value="AIJ26089.1"/>
    <property type="molecule type" value="Genomic_DNA"/>
</dbReference>
<dbReference type="Pfam" id="PF01183">
    <property type="entry name" value="Glyco_hydro_25"/>
    <property type="match status" value="1"/>
</dbReference>
<dbReference type="RefSeq" id="WP_017984927.1">
    <property type="nucleotide sequence ID" value="NZ_AQUL01000001.1"/>
</dbReference>
<dbReference type="AlphaFoldDB" id="A0A076MY85"/>
<dbReference type="Proteomes" id="UP000062973">
    <property type="component" value="Chromosome"/>
</dbReference>
<dbReference type="SUPFAM" id="SSF51445">
    <property type="entry name" value="(Trans)glycosidases"/>
    <property type="match status" value="1"/>
</dbReference>
<protein>
    <submittedName>
        <fullName evidence="2">Lysozyme M1</fullName>
    </submittedName>
</protein>
<gene>
    <name evidence="2" type="ORF">AMETH_5997</name>
</gene>
<dbReference type="HOGENOM" id="CLU_1359587_0_0_11"/>
<dbReference type="GO" id="GO:0016998">
    <property type="term" value="P:cell wall macromolecule catabolic process"/>
    <property type="evidence" value="ECO:0007669"/>
    <property type="project" value="InterPro"/>
</dbReference>
<dbReference type="GO" id="GO:0009253">
    <property type="term" value="P:peptidoglycan catabolic process"/>
    <property type="evidence" value="ECO:0007669"/>
    <property type="project" value="InterPro"/>
</dbReference>
<dbReference type="PANTHER" id="PTHR34135:SF2">
    <property type="entry name" value="LYSOZYME"/>
    <property type="match status" value="1"/>
</dbReference>
<proteinExistence type="inferred from homology"/>
<dbReference type="PATRIC" id="fig|1068978.7.peg.6438"/>
<name>A0A076MY85_AMYME</name>
<reference evidence="2 3" key="1">
    <citation type="submission" date="2014-07" db="EMBL/GenBank/DDBJ databases">
        <title>Whole Genome Sequence of the Amycolatopsis methanolica 239.</title>
        <authorList>
            <person name="Tang B."/>
        </authorList>
    </citation>
    <scope>NUCLEOTIDE SEQUENCE [LARGE SCALE GENOMIC DNA]</scope>
    <source>
        <strain evidence="2 3">239</strain>
    </source>
</reference>
<organism evidence="2 3">
    <name type="scientific">Amycolatopsis methanolica 239</name>
    <dbReference type="NCBI Taxonomy" id="1068978"/>
    <lineage>
        <taxon>Bacteria</taxon>
        <taxon>Bacillati</taxon>
        <taxon>Actinomycetota</taxon>
        <taxon>Actinomycetes</taxon>
        <taxon>Pseudonocardiales</taxon>
        <taxon>Pseudonocardiaceae</taxon>
        <taxon>Amycolatopsis</taxon>
        <taxon>Amycolatopsis methanolica group</taxon>
    </lineage>
</organism>